<keyword evidence="5 6" id="KW-0342">GTP-binding</keyword>
<reference evidence="11" key="1">
    <citation type="journal article" date="2017" name="Appl. Environ. Microbiol.">
        <title>Genomic analysis of Calderihabitans maritimus KKC1, a thermophilic hydrogenogenic carboxydotrophic bacterium isolated from marine sediment.</title>
        <authorList>
            <person name="Omae K."/>
            <person name="Yoneda Y."/>
            <person name="Fukuyama Y."/>
            <person name="Yoshida T."/>
            <person name="Sako Y."/>
        </authorList>
    </citation>
    <scope>NUCLEOTIDE SEQUENCE [LARGE SCALE GENOMIC DNA]</scope>
    <source>
        <strain evidence="11">KKC1</strain>
    </source>
</reference>
<dbReference type="PIRSF" id="PIRSF006809">
    <property type="entry name" value="GTP-binding_hflX_prd"/>
    <property type="match status" value="1"/>
</dbReference>
<dbReference type="NCBIfam" id="TIGR03156">
    <property type="entry name" value="GTP_HflX"/>
    <property type="match status" value="1"/>
</dbReference>
<dbReference type="CDD" id="cd01878">
    <property type="entry name" value="HflX"/>
    <property type="match status" value="1"/>
</dbReference>
<evidence type="ECO:0000256" key="4">
    <source>
        <dbReference type="ARBA" id="ARBA00022842"/>
    </source>
</evidence>
<evidence type="ECO:0000313" key="11">
    <source>
        <dbReference type="Proteomes" id="UP000197032"/>
    </source>
</evidence>
<dbReference type="SUPFAM" id="SSF52540">
    <property type="entry name" value="P-loop containing nucleoside triphosphate hydrolases"/>
    <property type="match status" value="1"/>
</dbReference>
<feature type="binding site" evidence="7">
    <location>
        <begin position="240"/>
        <end position="243"/>
    </location>
    <ligand>
        <name>GTP</name>
        <dbReference type="ChEBI" id="CHEBI:37565"/>
    </ligand>
</feature>
<keyword evidence="4 8" id="KW-0460">Magnesium</keyword>
<organism evidence="10 11">
    <name type="scientific">Calderihabitans maritimus</name>
    <dbReference type="NCBI Taxonomy" id="1246530"/>
    <lineage>
        <taxon>Bacteria</taxon>
        <taxon>Bacillati</taxon>
        <taxon>Bacillota</taxon>
        <taxon>Clostridia</taxon>
        <taxon>Neomoorellales</taxon>
        <taxon>Calderihabitantaceae</taxon>
        <taxon>Calderihabitans</taxon>
    </lineage>
</organism>
<dbReference type="InterPro" id="IPR032305">
    <property type="entry name" value="GTP-bd_M"/>
</dbReference>
<keyword evidence="2 8" id="KW-0479">Metal-binding</keyword>
<keyword evidence="1 6" id="KW-0963">Cytoplasm</keyword>
<evidence type="ECO:0000313" key="10">
    <source>
        <dbReference type="EMBL" id="GAW94210.1"/>
    </source>
</evidence>
<dbReference type="InterPro" id="IPR016496">
    <property type="entry name" value="GTPase_HflX"/>
</dbReference>
<feature type="binding site" evidence="8">
    <location>
        <position position="190"/>
    </location>
    <ligand>
        <name>Mg(2+)</name>
        <dbReference type="ChEBI" id="CHEBI:18420"/>
    </ligand>
</feature>
<comment type="subcellular location">
    <subcellularLocation>
        <location evidence="6">Cytoplasm</location>
    </subcellularLocation>
    <text evidence="6">May associate with membranes.</text>
</comment>
<dbReference type="Pfam" id="PF16360">
    <property type="entry name" value="GTP-bdg_M"/>
    <property type="match status" value="1"/>
</dbReference>
<evidence type="ECO:0000256" key="8">
    <source>
        <dbReference type="PIRSR" id="PIRSR006809-2"/>
    </source>
</evidence>
<evidence type="ECO:0000256" key="1">
    <source>
        <dbReference type="ARBA" id="ARBA00022490"/>
    </source>
</evidence>
<proteinExistence type="inferred from homology"/>
<dbReference type="InterPro" id="IPR030394">
    <property type="entry name" value="G_HFLX_dom"/>
</dbReference>
<dbReference type="InterPro" id="IPR027417">
    <property type="entry name" value="P-loop_NTPase"/>
</dbReference>
<sequence>MAVEESLQELAQLAETAGAKVVDKIIQRRRKIDSAYFIGEGLARDLAARREQLGANLIIFDEELSGTQTRNLEEVTGARVIDRTALILDVFAQRARTKEAQLQVELAQLKYRLPRLVGTGLSLSRLAGGIGTRGPGETKLETDRRHIRRRISAIEKQLEQVRRKRAVQRQGRKGALPTVAMVGYTNAGKSTLRYALLKVAAAKPVKWENEDAGTNKLFATLDPTLRGIILPHGQKVLVSDTVGFINKLPHQLVSAFKATLEEVVEADLLLHVVDASSSSYERQMNVVYRVLKDLGAADKPRITVYNKMDLVGDTLLVPPPDNSPYVRVSALRMSGIQDLLSEMEKMLREPLYRLELEIPYDQASVLSQIYEKGEDVSVSFEDNAIKVKAFVKEEFLQRLKTGWLKNKADFKIASPT</sequence>
<feature type="binding site" evidence="7">
    <location>
        <begin position="218"/>
        <end position="222"/>
    </location>
    <ligand>
        <name>GTP</name>
        <dbReference type="ChEBI" id="CHEBI:37565"/>
    </ligand>
</feature>
<dbReference type="GO" id="GO:0043022">
    <property type="term" value="F:ribosome binding"/>
    <property type="evidence" value="ECO:0007669"/>
    <property type="project" value="TreeGrafter"/>
</dbReference>
<dbReference type="FunFam" id="3.40.50.11060:FF:000001">
    <property type="entry name" value="GTPase HflX"/>
    <property type="match status" value="1"/>
</dbReference>
<evidence type="ECO:0000256" key="3">
    <source>
        <dbReference type="ARBA" id="ARBA00022741"/>
    </source>
</evidence>
<dbReference type="Gene3D" id="6.10.250.2860">
    <property type="match status" value="1"/>
</dbReference>
<feature type="domain" description="Hflx-type G" evidence="9">
    <location>
        <begin position="177"/>
        <end position="351"/>
    </location>
</feature>
<comment type="similarity">
    <text evidence="6">Belongs to the TRAFAC class OBG-HflX-like GTPase superfamily. HflX GTPase family.</text>
</comment>
<evidence type="ECO:0000256" key="5">
    <source>
        <dbReference type="ARBA" id="ARBA00023134"/>
    </source>
</evidence>
<dbReference type="InterPro" id="IPR006073">
    <property type="entry name" value="GTP-bd"/>
</dbReference>
<evidence type="ECO:0000256" key="7">
    <source>
        <dbReference type="PIRSR" id="PIRSR006809-1"/>
    </source>
</evidence>
<gene>
    <name evidence="6" type="primary">hflX</name>
    <name evidence="10" type="ORF">KKC1_33220</name>
</gene>
<comment type="cofactor">
    <cofactor evidence="8">
        <name>Mg(2+)</name>
        <dbReference type="ChEBI" id="CHEBI:18420"/>
    </cofactor>
</comment>
<dbReference type="PROSITE" id="PS51705">
    <property type="entry name" value="G_HFLX"/>
    <property type="match status" value="1"/>
</dbReference>
<dbReference type="GO" id="GO:0005525">
    <property type="term" value="F:GTP binding"/>
    <property type="evidence" value="ECO:0007669"/>
    <property type="project" value="UniProtKB-UniRule"/>
</dbReference>
<dbReference type="InterPro" id="IPR025121">
    <property type="entry name" value="GTPase_HflX_N"/>
</dbReference>
<dbReference type="GO" id="GO:0005737">
    <property type="term" value="C:cytoplasm"/>
    <property type="evidence" value="ECO:0007669"/>
    <property type="project" value="UniProtKB-SubCell"/>
</dbReference>
<dbReference type="Pfam" id="PF01926">
    <property type="entry name" value="MMR_HSR1"/>
    <property type="match status" value="1"/>
</dbReference>
<feature type="binding site" evidence="7">
    <location>
        <begin position="329"/>
        <end position="331"/>
    </location>
    <ligand>
        <name>GTP</name>
        <dbReference type="ChEBI" id="CHEBI:37565"/>
    </ligand>
</feature>
<dbReference type="Pfam" id="PF13167">
    <property type="entry name" value="GTP-bdg_N"/>
    <property type="match status" value="1"/>
</dbReference>
<dbReference type="GO" id="GO:0046872">
    <property type="term" value="F:metal ion binding"/>
    <property type="evidence" value="ECO:0007669"/>
    <property type="project" value="UniProtKB-KW"/>
</dbReference>
<evidence type="ECO:0000256" key="2">
    <source>
        <dbReference type="ARBA" id="ARBA00022723"/>
    </source>
</evidence>
<dbReference type="PRINTS" id="PR00326">
    <property type="entry name" value="GTP1OBG"/>
</dbReference>
<feature type="binding site" evidence="8">
    <location>
        <position position="220"/>
    </location>
    <ligand>
        <name>Mg(2+)</name>
        <dbReference type="ChEBI" id="CHEBI:18420"/>
    </ligand>
</feature>
<dbReference type="Gene3D" id="3.40.50.300">
    <property type="entry name" value="P-loop containing nucleotide triphosphate hydrolases"/>
    <property type="match status" value="1"/>
</dbReference>
<dbReference type="EMBL" id="BDGJ01000201">
    <property type="protein sequence ID" value="GAW94210.1"/>
    <property type="molecule type" value="Genomic_DNA"/>
</dbReference>
<dbReference type="Proteomes" id="UP000197032">
    <property type="component" value="Unassembled WGS sequence"/>
</dbReference>
<evidence type="ECO:0000256" key="6">
    <source>
        <dbReference type="HAMAP-Rule" id="MF_00900"/>
    </source>
</evidence>
<dbReference type="HAMAP" id="MF_00900">
    <property type="entry name" value="GTPase_HflX"/>
    <property type="match status" value="1"/>
</dbReference>
<name>A0A1Z5HY42_9FIRM</name>
<feature type="binding site" evidence="7">
    <location>
        <begin position="306"/>
        <end position="309"/>
    </location>
    <ligand>
        <name>GTP</name>
        <dbReference type="ChEBI" id="CHEBI:37565"/>
    </ligand>
</feature>
<dbReference type="GO" id="GO:0003924">
    <property type="term" value="F:GTPase activity"/>
    <property type="evidence" value="ECO:0007669"/>
    <property type="project" value="UniProtKB-UniRule"/>
</dbReference>
<comment type="caution">
    <text evidence="10">The sequence shown here is derived from an EMBL/GenBank/DDBJ whole genome shotgun (WGS) entry which is preliminary data.</text>
</comment>
<keyword evidence="3 6" id="KW-0547">Nucleotide-binding</keyword>
<accession>A0A1Z5HY42</accession>
<comment type="function">
    <text evidence="6">GTPase that associates with the 50S ribosomal subunit and may have a role during protein synthesis or ribosome biogenesis.</text>
</comment>
<dbReference type="InterPro" id="IPR042108">
    <property type="entry name" value="GTPase_HflX_N_sf"/>
</dbReference>
<keyword evidence="11" id="KW-1185">Reference proteome</keyword>
<comment type="subunit">
    <text evidence="6">Monomer. Associates with the 50S ribosomal subunit.</text>
</comment>
<evidence type="ECO:0000259" key="9">
    <source>
        <dbReference type="PROSITE" id="PS51705"/>
    </source>
</evidence>
<feature type="binding site" evidence="7">
    <location>
        <begin position="183"/>
        <end position="190"/>
    </location>
    <ligand>
        <name>GTP</name>
        <dbReference type="ChEBI" id="CHEBI:37565"/>
    </ligand>
</feature>
<protein>
    <recommendedName>
        <fullName evidence="6">GTPase HflX</fullName>
    </recommendedName>
    <alternativeName>
        <fullName evidence="6">GTP-binding protein HflX</fullName>
    </alternativeName>
</protein>
<dbReference type="PANTHER" id="PTHR10229:SF0">
    <property type="entry name" value="GTP-BINDING PROTEIN 6-RELATED"/>
    <property type="match status" value="1"/>
</dbReference>
<dbReference type="AlphaFoldDB" id="A0A1Z5HY42"/>
<dbReference type="Gene3D" id="3.40.50.11060">
    <property type="entry name" value="GTPase HflX, N-terminal domain"/>
    <property type="match status" value="1"/>
</dbReference>
<dbReference type="PANTHER" id="PTHR10229">
    <property type="entry name" value="GTP-BINDING PROTEIN HFLX"/>
    <property type="match status" value="1"/>
</dbReference>